<dbReference type="Pfam" id="PF00118">
    <property type="entry name" value="Cpn60_TCP1"/>
    <property type="match status" value="1"/>
</dbReference>
<dbReference type="Proteomes" id="UP000011518">
    <property type="component" value="Unassembled WGS sequence"/>
</dbReference>
<evidence type="ECO:0000256" key="2">
    <source>
        <dbReference type="ARBA" id="ARBA00022741"/>
    </source>
</evidence>
<dbReference type="SUPFAM" id="SSF52029">
    <property type="entry name" value="GroEL apical domain-like"/>
    <property type="match status" value="1"/>
</dbReference>
<dbReference type="PANTHER" id="PTHR11353">
    <property type="entry name" value="CHAPERONIN"/>
    <property type="match status" value="1"/>
</dbReference>
<dbReference type="Gene3D" id="3.50.7.10">
    <property type="entry name" value="GroEL"/>
    <property type="match status" value="1"/>
</dbReference>
<dbReference type="InterPro" id="IPR027409">
    <property type="entry name" value="GroEL-like_apical_dom_sf"/>
</dbReference>
<dbReference type="STRING" id="246437.L9LBF7"/>
<dbReference type="GO" id="GO:0140662">
    <property type="term" value="F:ATP-dependent protein folding chaperone"/>
    <property type="evidence" value="ECO:0007669"/>
    <property type="project" value="InterPro"/>
</dbReference>
<gene>
    <name evidence="5" type="ORF">TREES_T100019128</name>
</gene>
<dbReference type="InterPro" id="IPR017998">
    <property type="entry name" value="Chaperone_TCP-1"/>
</dbReference>
<organism evidence="5 6">
    <name type="scientific">Tupaia chinensis</name>
    <name type="common">Chinese tree shrew</name>
    <name type="synonym">Tupaia belangeri chinensis</name>
    <dbReference type="NCBI Taxonomy" id="246437"/>
    <lineage>
        <taxon>Eukaryota</taxon>
        <taxon>Metazoa</taxon>
        <taxon>Chordata</taxon>
        <taxon>Craniata</taxon>
        <taxon>Vertebrata</taxon>
        <taxon>Euteleostomi</taxon>
        <taxon>Mammalia</taxon>
        <taxon>Eutheria</taxon>
        <taxon>Euarchontoglires</taxon>
        <taxon>Scandentia</taxon>
        <taxon>Tupaiidae</taxon>
        <taxon>Tupaia</taxon>
    </lineage>
</organism>
<keyword evidence="4" id="KW-0143">Chaperone</keyword>
<dbReference type="SUPFAM" id="SSF48592">
    <property type="entry name" value="GroEL equatorial domain-like"/>
    <property type="match status" value="1"/>
</dbReference>
<reference evidence="6" key="2">
    <citation type="journal article" date="2013" name="Nat. Commun.">
        <title>Genome of the Chinese tree shrew.</title>
        <authorList>
            <person name="Fan Y."/>
            <person name="Huang Z.Y."/>
            <person name="Cao C.C."/>
            <person name="Chen C.S."/>
            <person name="Chen Y.X."/>
            <person name="Fan D.D."/>
            <person name="He J."/>
            <person name="Hou H.L."/>
            <person name="Hu L."/>
            <person name="Hu X.T."/>
            <person name="Jiang X.T."/>
            <person name="Lai R."/>
            <person name="Lang Y.S."/>
            <person name="Liang B."/>
            <person name="Liao S.G."/>
            <person name="Mu D."/>
            <person name="Ma Y.Y."/>
            <person name="Niu Y.Y."/>
            <person name="Sun X.Q."/>
            <person name="Xia J.Q."/>
            <person name="Xiao J."/>
            <person name="Xiong Z.Q."/>
            <person name="Xu L."/>
            <person name="Yang L."/>
            <person name="Zhang Y."/>
            <person name="Zhao W."/>
            <person name="Zhao X.D."/>
            <person name="Zheng Y.T."/>
            <person name="Zhou J.M."/>
            <person name="Zhu Y.B."/>
            <person name="Zhang G.J."/>
            <person name="Wang J."/>
            <person name="Yao Y.G."/>
        </authorList>
    </citation>
    <scope>NUCLEOTIDE SEQUENCE [LARGE SCALE GENOMIC DNA]</scope>
</reference>
<dbReference type="FunFam" id="1.10.560.10:FF:000017">
    <property type="entry name" value="T-complex protein 1 subunit eta"/>
    <property type="match status" value="1"/>
</dbReference>
<sequence>MTVQGSKLIPQQKALFPKEAVVDAEWNILYDKLERIHHSGAKVVLSKLPTGVMAAQCFANRDMFCAGQVSEEDLKRTMMACRGSIQTSVNTLLAHVLDSSQVLRETKSVARDTTSLAVPRPKHVPSPSTVVLSSLWSRQSSPCYDAIMIVRRAVKNDLVVAGGSATEIELSKYAQDYSRTIPGKWQLLIGAYAKAWEIIPRQLCDNPGFNATNVLNKLWAQQAQGSMWNGVDINNKDFADNIEALVWDPVMVQINALIAASEAVCLIVSIDETIKIPSSTVDAPPAAGKAEVLSIPIERHPTSHLTSWQVGCRHAYSP</sequence>
<dbReference type="InParanoid" id="L9LBF7"/>
<dbReference type="InterPro" id="IPR002423">
    <property type="entry name" value="Cpn60/GroEL/TCP-1"/>
</dbReference>
<proteinExistence type="inferred from homology"/>
<evidence type="ECO:0000313" key="6">
    <source>
        <dbReference type="Proteomes" id="UP000011518"/>
    </source>
</evidence>
<evidence type="ECO:0000256" key="3">
    <source>
        <dbReference type="ARBA" id="ARBA00022840"/>
    </source>
</evidence>
<name>L9LBF7_TUPCH</name>
<dbReference type="InterPro" id="IPR027410">
    <property type="entry name" value="TCP-1-like_intermed_sf"/>
</dbReference>
<dbReference type="AlphaFoldDB" id="L9LBF7"/>
<evidence type="ECO:0000256" key="1">
    <source>
        <dbReference type="ARBA" id="ARBA00008020"/>
    </source>
</evidence>
<dbReference type="InterPro" id="IPR027413">
    <property type="entry name" value="GROEL-like_equatorial_sf"/>
</dbReference>
<keyword evidence="2" id="KW-0547">Nucleotide-binding</keyword>
<evidence type="ECO:0000313" key="5">
    <source>
        <dbReference type="EMBL" id="ELW72281.1"/>
    </source>
</evidence>
<dbReference type="Gene3D" id="1.10.560.10">
    <property type="entry name" value="GroEL-like equatorial domain"/>
    <property type="match status" value="1"/>
</dbReference>
<dbReference type="Gene3D" id="3.30.260.10">
    <property type="entry name" value="TCP-1-like chaperonin intermediate domain"/>
    <property type="match status" value="1"/>
</dbReference>
<keyword evidence="3" id="KW-0067">ATP-binding</keyword>
<keyword evidence="6" id="KW-1185">Reference proteome</keyword>
<protein>
    <submittedName>
        <fullName evidence="5">T-complex protein 1 subunit eta</fullName>
    </submittedName>
</protein>
<accession>L9LBF7</accession>
<evidence type="ECO:0000256" key="4">
    <source>
        <dbReference type="ARBA" id="ARBA00023186"/>
    </source>
</evidence>
<reference evidence="6" key="1">
    <citation type="submission" date="2012-07" db="EMBL/GenBank/DDBJ databases">
        <title>Genome of the Chinese tree shrew, a rising model animal genetically related to primates.</title>
        <authorList>
            <person name="Zhang G."/>
            <person name="Fan Y."/>
            <person name="Yao Y."/>
            <person name="Huang Z."/>
        </authorList>
    </citation>
    <scope>NUCLEOTIDE SEQUENCE [LARGE SCALE GENOMIC DNA]</scope>
</reference>
<dbReference type="EMBL" id="KB320428">
    <property type="protein sequence ID" value="ELW72281.1"/>
    <property type="molecule type" value="Genomic_DNA"/>
</dbReference>
<dbReference type="GO" id="GO:0005832">
    <property type="term" value="C:chaperonin-containing T-complex"/>
    <property type="evidence" value="ECO:0007669"/>
    <property type="project" value="UniProtKB-ARBA"/>
</dbReference>
<dbReference type="GO" id="GO:0005524">
    <property type="term" value="F:ATP binding"/>
    <property type="evidence" value="ECO:0007669"/>
    <property type="project" value="UniProtKB-KW"/>
</dbReference>
<comment type="similarity">
    <text evidence="1">Belongs to the TCP-1 chaperonin family.</text>
</comment>